<evidence type="ECO:0000313" key="4">
    <source>
        <dbReference type="Proteomes" id="UP000242791"/>
    </source>
</evidence>
<protein>
    <submittedName>
        <fullName evidence="3">Uncharacterized protein</fullName>
    </submittedName>
</protein>
<evidence type="ECO:0000256" key="2">
    <source>
        <dbReference type="SAM" id="SignalP"/>
    </source>
</evidence>
<reference evidence="3 4" key="1">
    <citation type="submission" date="2015-08" db="EMBL/GenBank/DDBJ databases">
        <title>Emmonsia species relationships and genome sequence.</title>
        <authorList>
            <person name="Cuomo C.A."/>
            <person name="Schwartz I.S."/>
            <person name="Kenyon C."/>
            <person name="De Hoog G.S."/>
            <person name="Govender N.P."/>
            <person name="Botha A."/>
            <person name="Moreno L."/>
            <person name="De Vries M."/>
            <person name="Munoz J.F."/>
            <person name="Stielow J.B."/>
        </authorList>
    </citation>
    <scope>NUCLEOTIDE SEQUENCE [LARGE SCALE GENOMIC DNA]</scope>
    <source>
        <strain evidence="3 4">EI222</strain>
    </source>
</reference>
<name>A0A1J9P0K2_9EURO</name>
<keyword evidence="4" id="KW-1185">Reference proteome</keyword>
<feature type="region of interest" description="Disordered" evidence="1">
    <location>
        <begin position="113"/>
        <end position="170"/>
    </location>
</feature>
<keyword evidence="2" id="KW-0732">Signal</keyword>
<accession>A0A1J9P0K2</accession>
<dbReference type="AlphaFoldDB" id="A0A1J9P0K2"/>
<dbReference type="EMBL" id="LGTZ01003045">
    <property type="protein sequence ID" value="OJD10345.1"/>
    <property type="molecule type" value="Genomic_DNA"/>
</dbReference>
<gene>
    <name evidence="3" type="ORF">ACJ73_09834</name>
</gene>
<proteinExistence type="predicted"/>
<dbReference type="VEuPathDB" id="FungiDB:ACJ73_09834"/>
<sequence length="170" mass="18803">MKISVVATGLLLAIASTTDAWSIQLKSSGGKKLKMHGRDFTNGKCINLKKAFSAKSVIFNPATDWLPDPKNVYFYSGKGCEYNNGKLSNTLRKWTWKKSRTIRAYQLTNGSRKRDIDGEDVDGDDVEDYVNDDFDDGDHADDMDDGDDGDDGDDDEDGDDGKDDLDGGMR</sequence>
<evidence type="ECO:0000256" key="1">
    <source>
        <dbReference type="SAM" id="MobiDB-lite"/>
    </source>
</evidence>
<feature type="chain" id="PRO_5013063345" evidence="2">
    <location>
        <begin position="21"/>
        <end position="170"/>
    </location>
</feature>
<dbReference type="Proteomes" id="UP000242791">
    <property type="component" value="Unassembled WGS sequence"/>
</dbReference>
<feature type="signal peptide" evidence="2">
    <location>
        <begin position="1"/>
        <end position="20"/>
    </location>
</feature>
<feature type="compositionally biased region" description="Acidic residues" evidence="1">
    <location>
        <begin position="117"/>
        <end position="163"/>
    </location>
</feature>
<comment type="caution">
    <text evidence="3">The sequence shown here is derived from an EMBL/GenBank/DDBJ whole genome shotgun (WGS) entry which is preliminary data.</text>
</comment>
<evidence type="ECO:0000313" key="3">
    <source>
        <dbReference type="EMBL" id="OJD10345.1"/>
    </source>
</evidence>
<organism evidence="3 4">
    <name type="scientific">Blastomyces percursus</name>
    <dbReference type="NCBI Taxonomy" id="1658174"/>
    <lineage>
        <taxon>Eukaryota</taxon>
        <taxon>Fungi</taxon>
        <taxon>Dikarya</taxon>
        <taxon>Ascomycota</taxon>
        <taxon>Pezizomycotina</taxon>
        <taxon>Eurotiomycetes</taxon>
        <taxon>Eurotiomycetidae</taxon>
        <taxon>Onygenales</taxon>
        <taxon>Ajellomycetaceae</taxon>
        <taxon>Blastomyces</taxon>
    </lineage>
</organism>
<dbReference type="OrthoDB" id="4187684at2759"/>